<evidence type="ECO:0000313" key="1">
    <source>
        <dbReference type="EMBL" id="ABC23758.1"/>
    </source>
</evidence>
<dbReference type="PATRIC" id="fig|269796.9.peg.3072"/>
<dbReference type="AlphaFoldDB" id="Q2RQ37"/>
<name>Q2RQ37_RHORT</name>
<organism evidence="1 2">
    <name type="scientific">Rhodospirillum rubrum (strain ATCC 11170 / ATH 1.1.1 / DSM 467 / LMG 4362 / NCIMB 8255 / S1)</name>
    <dbReference type="NCBI Taxonomy" id="269796"/>
    <lineage>
        <taxon>Bacteria</taxon>
        <taxon>Pseudomonadati</taxon>
        <taxon>Pseudomonadota</taxon>
        <taxon>Alphaproteobacteria</taxon>
        <taxon>Rhodospirillales</taxon>
        <taxon>Rhodospirillaceae</taxon>
        <taxon>Rhodospirillum</taxon>
    </lineage>
</organism>
<keyword evidence="2" id="KW-1185">Reference proteome</keyword>
<sequence length="161" mass="16767">MSCPSIGKRGSAPGCRSALIAAIGLTRQPFLKKDPAMSLCNHGPRALLAALVLLSLGGCGSSEPQWHKAGSDGARTRADYRACRALADDEAMRKSGAIHGEDVSDIGSSSDPMAQMTAYDARRIFQGALASCMRQRGYAKGASPTAGADGAVEGLRRSLSW</sequence>
<gene>
    <name evidence="1" type="ordered locus">Rru_A2963</name>
</gene>
<dbReference type="Proteomes" id="UP000001929">
    <property type="component" value="Chromosome"/>
</dbReference>
<dbReference type="KEGG" id="rru:Rru_A2963"/>
<reference evidence="1 2" key="1">
    <citation type="journal article" date="2011" name="Stand. Genomic Sci.">
        <title>Complete genome sequence of Rhodospirillum rubrum type strain (S1).</title>
        <authorList>
            <person name="Munk A.C."/>
            <person name="Copeland A."/>
            <person name="Lucas S."/>
            <person name="Lapidus A."/>
            <person name="Del Rio T.G."/>
            <person name="Barry K."/>
            <person name="Detter J.C."/>
            <person name="Hammon N."/>
            <person name="Israni S."/>
            <person name="Pitluck S."/>
            <person name="Brettin T."/>
            <person name="Bruce D."/>
            <person name="Han C."/>
            <person name="Tapia R."/>
            <person name="Gilna P."/>
            <person name="Schmutz J."/>
            <person name="Larimer F."/>
            <person name="Land M."/>
            <person name="Kyrpides N.C."/>
            <person name="Mavromatis K."/>
            <person name="Richardson P."/>
            <person name="Rohde M."/>
            <person name="Goker M."/>
            <person name="Klenk H.P."/>
            <person name="Zhang Y."/>
            <person name="Roberts G.P."/>
            <person name="Reslewic S."/>
            <person name="Schwartz D.C."/>
        </authorList>
    </citation>
    <scope>NUCLEOTIDE SEQUENCE [LARGE SCALE GENOMIC DNA]</scope>
    <source>
        <strain evidence="2">ATCC 11170 / ATH 1.1.1 / DSM 467 / LMG 4362 / NCIMB 8255 / S1</strain>
    </source>
</reference>
<dbReference type="HOGENOM" id="CLU_139170_0_0_5"/>
<evidence type="ECO:0000313" key="2">
    <source>
        <dbReference type="Proteomes" id="UP000001929"/>
    </source>
</evidence>
<accession>Q2RQ37</accession>
<protein>
    <submittedName>
        <fullName evidence="1">Uncharacterized protein</fullName>
    </submittedName>
</protein>
<dbReference type="EnsemblBacteria" id="ABC23758">
    <property type="protein sequence ID" value="ABC23758"/>
    <property type="gene ID" value="Rru_A2963"/>
</dbReference>
<proteinExistence type="predicted"/>
<dbReference type="EMBL" id="CP000230">
    <property type="protein sequence ID" value="ABC23758.1"/>
    <property type="molecule type" value="Genomic_DNA"/>
</dbReference>